<dbReference type="CDD" id="cd09132">
    <property type="entry name" value="PLDc_unchar4"/>
    <property type="match status" value="1"/>
</dbReference>
<sequence>MTKLEDATAVFVELLPPAKLRVIADAIAKAAVDPKTHAVMSLVETAKAKSALGRFLDALKTSGLDGNAGSLLLKCASHVRSSTENEQKLELAMTGPDSNAVATRRTEQVLLDMIHEAKNEIVLVAFVAQDRPKLISALKEAAAKGTEIKILLEAAKEHGGTLDEDQTAILKRELPEARFHRWNVEGTKFQGGKVHAKVAVVDGRVAFVTSANLTGHAMELNLEAGVLVRGGDIPRDLLRHLGGLLDAGFIDQI</sequence>
<reference evidence="7 8" key="1">
    <citation type="submission" date="2015-09" db="EMBL/GenBank/DDBJ databases">
        <authorList>
            <consortium name="Swine Surveillance"/>
        </authorList>
    </citation>
    <scope>NUCLEOTIDE SEQUENCE [LARGE SCALE GENOMIC DNA]</scope>
    <source>
        <strain evidence="7 8">CECT 4292</strain>
    </source>
</reference>
<dbReference type="PROSITE" id="PS50035">
    <property type="entry name" value="PLD"/>
    <property type="match status" value="1"/>
</dbReference>
<evidence type="ECO:0000256" key="4">
    <source>
        <dbReference type="ARBA" id="ARBA00022525"/>
    </source>
</evidence>
<dbReference type="Gene3D" id="3.30.870.10">
    <property type="entry name" value="Endonuclease Chain A"/>
    <property type="match status" value="1"/>
</dbReference>
<dbReference type="GeneID" id="55491909"/>
<dbReference type="SMART" id="SM00155">
    <property type="entry name" value="PLDc"/>
    <property type="match status" value="1"/>
</dbReference>
<dbReference type="InterPro" id="IPR001736">
    <property type="entry name" value="PLipase_D/transphosphatidylase"/>
</dbReference>
<evidence type="ECO:0000313" key="7">
    <source>
        <dbReference type="EMBL" id="CUH46446.1"/>
    </source>
</evidence>
<evidence type="ECO:0000256" key="1">
    <source>
        <dbReference type="ARBA" id="ARBA00003145"/>
    </source>
</evidence>
<name>A0A0P1EB04_9RHOB</name>
<dbReference type="InterPro" id="IPR047955">
    <property type="entry name" value="DrmC-like"/>
</dbReference>
<dbReference type="Pfam" id="PF13091">
    <property type="entry name" value="PLDc_2"/>
    <property type="match status" value="1"/>
</dbReference>
<gene>
    <name evidence="7" type="primary">ywiE_1</name>
    <name evidence="7" type="ORF">RUA4292_00612</name>
</gene>
<feature type="domain" description="PLD phosphodiesterase" evidence="6">
    <location>
        <begin position="190"/>
        <end position="217"/>
    </location>
</feature>
<dbReference type="InterPro" id="IPR025202">
    <property type="entry name" value="PLD-like_dom"/>
</dbReference>
<protein>
    <recommendedName>
        <fullName evidence="3">Phospholipase D</fullName>
    </recommendedName>
    <alternativeName>
        <fullName evidence="5">Choline phosphatase</fullName>
    </alternativeName>
</protein>
<keyword evidence="7" id="KW-0808">Transferase</keyword>
<dbReference type="GO" id="GO:0030572">
    <property type="term" value="F:phosphatidyltransferase activity"/>
    <property type="evidence" value="ECO:0007669"/>
    <property type="project" value="UniProtKB-ARBA"/>
</dbReference>
<evidence type="ECO:0000256" key="2">
    <source>
        <dbReference type="ARBA" id="ARBA00004613"/>
    </source>
</evidence>
<keyword evidence="4" id="KW-0964">Secreted</keyword>
<dbReference type="PANTHER" id="PTHR21248:SF22">
    <property type="entry name" value="PHOSPHOLIPASE D"/>
    <property type="match status" value="1"/>
</dbReference>
<dbReference type="EMBL" id="CYPU01000011">
    <property type="protein sequence ID" value="CUH46446.1"/>
    <property type="molecule type" value="Genomic_DNA"/>
</dbReference>
<proteinExistence type="predicted"/>
<dbReference type="Proteomes" id="UP000050783">
    <property type="component" value="Unassembled WGS sequence"/>
</dbReference>
<accession>A0A0P1EB04</accession>
<comment type="subcellular location">
    <subcellularLocation>
        <location evidence="2">Secreted</location>
    </subcellularLocation>
</comment>
<dbReference type="RefSeq" id="WP_058276240.1">
    <property type="nucleotide sequence ID" value="NZ_CYPU01000011.1"/>
</dbReference>
<comment type="function">
    <text evidence="1">Could be a virulence factor.</text>
</comment>
<evidence type="ECO:0000256" key="5">
    <source>
        <dbReference type="ARBA" id="ARBA00029594"/>
    </source>
</evidence>
<dbReference type="GO" id="GO:0032049">
    <property type="term" value="P:cardiolipin biosynthetic process"/>
    <property type="evidence" value="ECO:0007669"/>
    <property type="project" value="UniProtKB-ARBA"/>
</dbReference>
<dbReference type="NCBIfam" id="NF038319">
    <property type="entry name" value="DISARM_DrmC_I"/>
    <property type="match status" value="1"/>
</dbReference>
<dbReference type="AlphaFoldDB" id="A0A0P1EB04"/>
<evidence type="ECO:0000259" key="6">
    <source>
        <dbReference type="PROSITE" id="PS50035"/>
    </source>
</evidence>
<evidence type="ECO:0000313" key="8">
    <source>
        <dbReference type="Proteomes" id="UP000050783"/>
    </source>
</evidence>
<dbReference type="OrthoDB" id="9762009at2"/>
<dbReference type="SUPFAM" id="SSF56024">
    <property type="entry name" value="Phospholipase D/nuclease"/>
    <property type="match status" value="1"/>
</dbReference>
<dbReference type="PANTHER" id="PTHR21248">
    <property type="entry name" value="CARDIOLIPIN SYNTHASE"/>
    <property type="match status" value="1"/>
</dbReference>
<dbReference type="GO" id="GO:0005576">
    <property type="term" value="C:extracellular region"/>
    <property type="evidence" value="ECO:0007669"/>
    <property type="project" value="UniProtKB-SubCell"/>
</dbReference>
<organism evidence="7 8">
    <name type="scientific">Ruegeria atlantica</name>
    <dbReference type="NCBI Taxonomy" id="81569"/>
    <lineage>
        <taxon>Bacteria</taxon>
        <taxon>Pseudomonadati</taxon>
        <taxon>Pseudomonadota</taxon>
        <taxon>Alphaproteobacteria</taxon>
        <taxon>Rhodobacterales</taxon>
        <taxon>Roseobacteraceae</taxon>
        <taxon>Ruegeria</taxon>
    </lineage>
</organism>
<evidence type="ECO:0000256" key="3">
    <source>
        <dbReference type="ARBA" id="ARBA00018392"/>
    </source>
</evidence>